<name>A0AA39RX82_ACESA</name>
<evidence type="ECO:0000313" key="4">
    <source>
        <dbReference type="Proteomes" id="UP001168877"/>
    </source>
</evidence>
<reference evidence="3" key="1">
    <citation type="journal article" date="2022" name="Plant J.">
        <title>Strategies of tolerance reflected in two North American maple genomes.</title>
        <authorList>
            <person name="McEvoy S.L."/>
            <person name="Sezen U.U."/>
            <person name="Trouern-Trend A."/>
            <person name="McMahon S.M."/>
            <person name="Schaberg P.G."/>
            <person name="Yang J."/>
            <person name="Wegrzyn J.L."/>
            <person name="Swenson N.G."/>
        </authorList>
    </citation>
    <scope>NUCLEOTIDE SEQUENCE</scope>
    <source>
        <strain evidence="3">NS2018</strain>
    </source>
</reference>
<evidence type="ECO:0000256" key="1">
    <source>
        <dbReference type="ARBA" id="ARBA00010515"/>
    </source>
</evidence>
<sequence length="203" mass="21801">MARRCYAVSSNLSALIKQCSQITTDKDQGESDVKGILQQVGPVVSAALPGTGGEHLGSVMGQLEVEEDIFEEDMSEEERGGPVEELEKVVIREENPPKTVKIGSTLAPEHKAVLQKGLTRGLTIMRILGGFFLGGESAGANIAHFVAIRAGSTIMGLAGLKIEGLVMVHPFFGANKEHDKIIEMYKFMCLSSTECDDDPTLNP</sequence>
<reference evidence="3" key="2">
    <citation type="submission" date="2023-06" db="EMBL/GenBank/DDBJ databases">
        <authorList>
            <person name="Swenson N.G."/>
            <person name="Wegrzyn J.L."/>
            <person name="Mcevoy S.L."/>
        </authorList>
    </citation>
    <scope>NUCLEOTIDE SEQUENCE</scope>
    <source>
        <strain evidence="3">NS2018</strain>
        <tissue evidence="3">Leaf</tissue>
    </source>
</reference>
<dbReference type="Pfam" id="PF07859">
    <property type="entry name" value="Abhydrolase_3"/>
    <property type="match status" value="1"/>
</dbReference>
<gene>
    <name evidence="3" type="ORF">LWI29_017490</name>
</gene>
<protein>
    <recommendedName>
        <fullName evidence="2">Alpha/beta hydrolase fold-3 domain-containing protein</fullName>
    </recommendedName>
</protein>
<accession>A0AA39RX82</accession>
<dbReference type="Gene3D" id="3.40.50.1820">
    <property type="entry name" value="alpha/beta hydrolase"/>
    <property type="match status" value="1"/>
</dbReference>
<comment type="caution">
    <text evidence="3">The sequence shown here is derived from an EMBL/GenBank/DDBJ whole genome shotgun (WGS) entry which is preliminary data.</text>
</comment>
<dbReference type="EMBL" id="JAUESC010000384">
    <property type="protein sequence ID" value="KAK0581750.1"/>
    <property type="molecule type" value="Genomic_DNA"/>
</dbReference>
<dbReference type="InterPro" id="IPR029058">
    <property type="entry name" value="AB_hydrolase_fold"/>
</dbReference>
<dbReference type="Proteomes" id="UP001168877">
    <property type="component" value="Unassembled WGS sequence"/>
</dbReference>
<dbReference type="GO" id="GO:0016787">
    <property type="term" value="F:hydrolase activity"/>
    <property type="evidence" value="ECO:0007669"/>
    <property type="project" value="InterPro"/>
</dbReference>
<evidence type="ECO:0000259" key="2">
    <source>
        <dbReference type="Pfam" id="PF07859"/>
    </source>
</evidence>
<proteinExistence type="inferred from homology"/>
<organism evidence="3 4">
    <name type="scientific">Acer saccharum</name>
    <name type="common">Sugar maple</name>
    <dbReference type="NCBI Taxonomy" id="4024"/>
    <lineage>
        <taxon>Eukaryota</taxon>
        <taxon>Viridiplantae</taxon>
        <taxon>Streptophyta</taxon>
        <taxon>Embryophyta</taxon>
        <taxon>Tracheophyta</taxon>
        <taxon>Spermatophyta</taxon>
        <taxon>Magnoliopsida</taxon>
        <taxon>eudicotyledons</taxon>
        <taxon>Gunneridae</taxon>
        <taxon>Pentapetalae</taxon>
        <taxon>rosids</taxon>
        <taxon>malvids</taxon>
        <taxon>Sapindales</taxon>
        <taxon>Sapindaceae</taxon>
        <taxon>Hippocastanoideae</taxon>
        <taxon>Acereae</taxon>
        <taxon>Acer</taxon>
    </lineage>
</organism>
<comment type="similarity">
    <text evidence="1">Belongs to the 'GDXG' lipolytic enzyme family.</text>
</comment>
<evidence type="ECO:0000313" key="3">
    <source>
        <dbReference type="EMBL" id="KAK0581750.1"/>
    </source>
</evidence>
<keyword evidence="4" id="KW-1185">Reference proteome</keyword>
<dbReference type="AlphaFoldDB" id="A0AA39RX82"/>
<dbReference type="InterPro" id="IPR013094">
    <property type="entry name" value="AB_hydrolase_3"/>
</dbReference>
<feature type="domain" description="Alpha/beta hydrolase fold-3" evidence="2">
    <location>
        <begin position="131"/>
        <end position="179"/>
    </location>
</feature>